<dbReference type="CDD" id="cd13590">
    <property type="entry name" value="PBP2_PotD_PotF_like"/>
    <property type="match status" value="1"/>
</dbReference>
<accession>A0A3M8QP94</accession>
<feature type="signal peptide" evidence="7">
    <location>
        <begin position="1"/>
        <end position="26"/>
    </location>
</feature>
<dbReference type="PIRSF" id="PIRSF019574">
    <property type="entry name" value="Periplasmic_polyamine_BP"/>
    <property type="match status" value="1"/>
</dbReference>
<gene>
    <name evidence="8" type="ORF">EC580_13505</name>
</gene>
<comment type="caution">
    <text evidence="8">The sequence shown here is derived from an EMBL/GenBank/DDBJ whole genome shotgun (WGS) entry which is preliminary data.</text>
</comment>
<dbReference type="Gene3D" id="3.40.190.10">
    <property type="entry name" value="Periplasmic binding protein-like II"/>
    <property type="match status" value="2"/>
</dbReference>
<keyword evidence="3 7" id="KW-0732">Signal</keyword>
<feature type="chain" id="PRO_5018065009" description="Putrescine-binding periplasmic protein" evidence="7">
    <location>
        <begin position="27"/>
        <end position="357"/>
    </location>
</feature>
<dbReference type="Pfam" id="PF13416">
    <property type="entry name" value="SBP_bac_8"/>
    <property type="match status" value="1"/>
</dbReference>
<reference evidence="8" key="1">
    <citation type="submission" date="2018-10" db="EMBL/GenBank/DDBJ databases">
        <title>Acidithiobacillus sulfuriphilus sp. nov.: an extremely acidophilic sulfur-oxidizing chemolithotroph isolated from a neutral pH environment.</title>
        <authorList>
            <person name="Falagan C."/>
            <person name="Moya-Beltran A."/>
            <person name="Quatrini R."/>
            <person name="Johnson D.B."/>
        </authorList>
    </citation>
    <scope>NUCLEOTIDE SEQUENCE [LARGE SCALE GENOMIC DNA]</scope>
    <source>
        <strain evidence="8">CJ-2</strain>
    </source>
</reference>
<feature type="binding site" evidence="6">
    <location>
        <position position="37"/>
    </location>
    <ligand>
        <name>spermidine</name>
        <dbReference type="ChEBI" id="CHEBI:57834"/>
    </ligand>
</feature>
<keyword evidence="2 5" id="KW-0813">Transport</keyword>
<evidence type="ECO:0000256" key="6">
    <source>
        <dbReference type="PIRSR" id="PIRSR019574-1"/>
    </source>
</evidence>
<dbReference type="PANTHER" id="PTHR30222:SF17">
    <property type="entry name" value="SPERMIDINE_PUTRESCINE-BINDING PERIPLASMIC PROTEIN"/>
    <property type="match status" value="1"/>
</dbReference>
<organism evidence="8">
    <name type="scientific">Acidithiobacillus sulfuriphilus</name>
    <dbReference type="NCBI Taxonomy" id="1867749"/>
    <lineage>
        <taxon>Bacteria</taxon>
        <taxon>Pseudomonadati</taxon>
        <taxon>Pseudomonadota</taxon>
        <taxon>Acidithiobacillia</taxon>
        <taxon>Acidithiobacillales</taxon>
        <taxon>Acidithiobacillaceae</taxon>
        <taxon>Acidithiobacillus</taxon>
    </lineage>
</organism>
<evidence type="ECO:0000256" key="1">
    <source>
        <dbReference type="ARBA" id="ARBA00004418"/>
    </source>
</evidence>
<comment type="similarity">
    <text evidence="5">Belongs to the bacterial solute-binding protein PotD/PotF family.</text>
</comment>
<dbReference type="SUPFAM" id="SSF53850">
    <property type="entry name" value="Periplasmic binding protein-like II"/>
    <property type="match status" value="1"/>
</dbReference>
<evidence type="ECO:0000256" key="3">
    <source>
        <dbReference type="ARBA" id="ARBA00022729"/>
    </source>
</evidence>
<proteinExistence type="inferred from homology"/>
<evidence type="ECO:0000256" key="5">
    <source>
        <dbReference type="PIRNR" id="PIRNR019574"/>
    </source>
</evidence>
<comment type="subcellular location">
    <subcellularLocation>
        <location evidence="1 5">Periplasm</location>
    </subcellularLocation>
</comment>
<dbReference type="EMBL" id="RIZI01000193">
    <property type="protein sequence ID" value="RNF57968.1"/>
    <property type="molecule type" value="Genomic_DNA"/>
</dbReference>
<dbReference type="InterPro" id="IPR006059">
    <property type="entry name" value="SBP"/>
</dbReference>
<dbReference type="PANTHER" id="PTHR30222">
    <property type="entry name" value="SPERMIDINE/PUTRESCINE-BINDING PERIPLASMIC PROTEIN"/>
    <property type="match status" value="1"/>
</dbReference>
<dbReference type="GO" id="GO:0019808">
    <property type="term" value="F:polyamine binding"/>
    <property type="evidence" value="ECO:0007669"/>
    <property type="project" value="InterPro"/>
</dbReference>
<evidence type="ECO:0000256" key="4">
    <source>
        <dbReference type="ARBA" id="ARBA00022764"/>
    </source>
</evidence>
<name>A0A3M8QP94_9PROT</name>
<dbReference type="OrthoDB" id="9769319at2"/>
<feature type="binding site" evidence="6">
    <location>
        <position position="86"/>
    </location>
    <ligand>
        <name>spermidine</name>
        <dbReference type="ChEBI" id="CHEBI:57834"/>
    </ligand>
</feature>
<dbReference type="InterPro" id="IPR001188">
    <property type="entry name" value="Sperm_putr-bd"/>
</dbReference>
<evidence type="ECO:0000256" key="7">
    <source>
        <dbReference type="SAM" id="SignalP"/>
    </source>
</evidence>
<dbReference type="GO" id="GO:0042597">
    <property type="term" value="C:periplasmic space"/>
    <property type="evidence" value="ECO:0007669"/>
    <property type="project" value="UniProtKB-SubCell"/>
</dbReference>
<dbReference type="GO" id="GO:0015846">
    <property type="term" value="P:polyamine transport"/>
    <property type="evidence" value="ECO:0007669"/>
    <property type="project" value="InterPro"/>
</dbReference>
<sequence>MKSLRTLIAAGILAWGTAFTIPAAQAEDTLYLFNWTEYMSPEIIKQFEAKYHCKVVQSYYNSLGGMLAKLKAGGDSQYDVVVPSDYFIPRLVHEGLLMKLDPADIPNLKNLLPQFKSPSYDPNNAYSVPYQWGTTGIAYNDLKIKSPPASWGILFDPKVNPDYPFSMMGGSGMETVGAACAYLGDGFSCKGEKDWVAAAKLLTKTEKRKNFTGFQNGTPALHQLESGILSAAMVYNGDFAYGMAKDPKAFAHLKFILPKEGAHVWVDNMAIPAHAPHPKLAMEFINFILDPKVGAELSNYNHYASPNAASKPYLDPVLKSPLITPTAAEWKRLHYLPAIMGKDLQTYDQIWTAVRAQ</sequence>
<comment type="function">
    <text evidence="5">Required for the activity of the bacterial periplasmic transport system of putrescine.</text>
</comment>
<evidence type="ECO:0000313" key="8">
    <source>
        <dbReference type="EMBL" id="RNF57968.1"/>
    </source>
</evidence>
<keyword evidence="4 5" id="KW-0574">Periplasm</keyword>
<protein>
    <recommendedName>
        <fullName evidence="5">Putrescine-binding periplasmic protein</fullName>
    </recommendedName>
</protein>
<evidence type="ECO:0000256" key="2">
    <source>
        <dbReference type="ARBA" id="ARBA00022448"/>
    </source>
</evidence>
<dbReference type="AlphaFoldDB" id="A0A3M8QP94"/>
<dbReference type="RefSeq" id="WP_123105920.1">
    <property type="nucleotide sequence ID" value="NZ_CP127527.1"/>
</dbReference>
<dbReference type="PRINTS" id="PR00909">
    <property type="entry name" value="SPERMDNBNDNG"/>
</dbReference>